<proteinExistence type="predicted"/>
<feature type="domain" description="HTH cro/C1-type" evidence="2">
    <location>
        <begin position="19"/>
        <end position="64"/>
    </location>
</feature>
<dbReference type="EMBL" id="BSSU01000002">
    <property type="protein sequence ID" value="GLX81001.1"/>
    <property type="molecule type" value="Genomic_DNA"/>
</dbReference>
<dbReference type="PANTHER" id="PTHR46558:SF4">
    <property type="entry name" value="DNA-BIDING PHAGE PROTEIN"/>
    <property type="match status" value="1"/>
</dbReference>
<evidence type="ECO:0000256" key="1">
    <source>
        <dbReference type="ARBA" id="ARBA00023125"/>
    </source>
</evidence>
<evidence type="ECO:0000313" key="4">
    <source>
        <dbReference type="Proteomes" id="UP001157133"/>
    </source>
</evidence>
<dbReference type="PROSITE" id="PS50943">
    <property type="entry name" value="HTH_CROC1"/>
    <property type="match status" value="1"/>
</dbReference>
<protein>
    <submittedName>
        <fullName evidence="3">Transcriptional regulator</fullName>
    </submittedName>
</protein>
<dbReference type="RefSeq" id="WP_284206326.1">
    <property type="nucleotide sequence ID" value="NZ_BSSU01000002.1"/>
</dbReference>
<name>A0ABQ6H298_9GAMM</name>
<dbReference type="Gene3D" id="1.10.260.40">
    <property type="entry name" value="lambda repressor-like DNA-binding domains"/>
    <property type="match status" value="1"/>
</dbReference>
<dbReference type="SMART" id="SM00530">
    <property type="entry name" value="HTH_XRE"/>
    <property type="match status" value="1"/>
</dbReference>
<comment type="caution">
    <text evidence="3">The sequence shown here is derived from an EMBL/GenBank/DDBJ whole genome shotgun (WGS) entry which is preliminary data.</text>
</comment>
<accession>A0ABQ6H298</accession>
<organism evidence="3 4">
    <name type="scientific">Thalassotalea eurytherma</name>
    <dbReference type="NCBI Taxonomy" id="1144278"/>
    <lineage>
        <taxon>Bacteria</taxon>
        <taxon>Pseudomonadati</taxon>
        <taxon>Pseudomonadota</taxon>
        <taxon>Gammaproteobacteria</taxon>
        <taxon>Alteromonadales</taxon>
        <taxon>Colwelliaceae</taxon>
        <taxon>Thalassotalea</taxon>
    </lineage>
</organism>
<reference evidence="3 4" key="1">
    <citation type="submission" date="2023-03" db="EMBL/GenBank/DDBJ databases">
        <title>Draft genome sequence of Thalassotalea eurytherma JCM 18482T.</title>
        <authorList>
            <person name="Sawabe T."/>
        </authorList>
    </citation>
    <scope>NUCLEOTIDE SEQUENCE [LARGE SCALE GENOMIC DNA]</scope>
    <source>
        <strain evidence="3 4">JCM 18482</strain>
    </source>
</reference>
<gene>
    <name evidence="3" type="ORF">theurythT_04530</name>
</gene>
<evidence type="ECO:0000259" key="2">
    <source>
        <dbReference type="PROSITE" id="PS50943"/>
    </source>
</evidence>
<dbReference type="PANTHER" id="PTHR46558">
    <property type="entry name" value="TRACRIPTIONAL REGULATORY PROTEIN-RELATED-RELATED"/>
    <property type="match status" value="1"/>
</dbReference>
<dbReference type="InterPro" id="IPR010982">
    <property type="entry name" value="Lambda_DNA-bd_dom_sf"/>
</dbReference>
<dbReference type="Pfam" id="PF01381">
    <property type="entry name" value="HTH_3"/>
    <property type="match status" value="1"/>
</dbReference>
<dbReference type="CDD" id="cd00093">
    <property type="entry name" value="HTH_XRE"/>
    <property type="match status" value="1"/>
</dbReference>
<dbReference type="InterPro" id="IPR001387">
    <property type="entry name" value="Cro/C1-type_HTH"/>
</dbReference>
<keyword evidence="4" id="KW-1185">Reference proteome</keyword>
<keyword evidence="1" id="KW-0238">DNA-binding</keyword>
<dbReference type="SUPFAM" id="SSF47413">
    <property type="entry name" value="lambda repressor-like DNA-binding domains"/>
    <property type="match status" value="1"/>
</dbReference>
<evidence type="ECO:0000313" key="3">
    <source>
        <dbReference type="EMBL" id="GLX81001.1"/>
    </source>
</evidence>
<sequence>MAKVLVNNIRVLRFNHNEMTQQALAQAVSVSRQTIVAIEKGKYSPSLEVAFKIADVFNVPIESVFSYQEEADE</sequence>
<dbReference type="Proteomes" id="UP001157133">
    <property type="component" value="Unassembled WGS sequence"/>
</dbReference>